<dbReference type="EMBL" id="GBRH01214450">
    <property type="protein sequence ID" value="JAD83445.1"/>
    <property type="molecule type" value="Transcribed_RNA"/>
</dbReference>
<proteinExistence type="predicted"/>
<evidence type="ECO:0000313" key="1">
    <source>
        <dbReference type="EMBL" id="JAD83445.1"/>
    </source>
</evidence>
<reference evidence="1" key="1">
    <citation type="submission" date="2014-09" db="EMBL/GenBank/DDBJ databases">
        <authorList>
            <person name="Magalhaes I.L.F."/>
            <person name="Oliveira U."/>
            <person name="Santos F.R."/>
            <person name="Vidigal T.H.D.A."/>
            <person name="Brescovit A.D."/>
            <person name="Santos A.J."/>
        </authorList>
    </citation>
    <scope>NUCLEOTIDE SEQUENCE</scope>
    <source>
        <tissue evidence="1">Shoot tissue taken approximately 20 cm above the soil surface</tissue>
    </source>
</reference>
<dbReference type="AlphaFoldDB" id="A0A0A9DCR0"/>
<organism evidence="1">
    <name type="scientific">Arundo donax</name>
    <name type="common">Giant reed</name>
    <name type="synonym">Donax arundinaceus</name>
    <dbReference type="NCBI Taxonomy" id="35708"/>
    <lineage>
        <taxon>Eukaryota</taxon>
        <taxon>Viridiplantae</taxon>
        <taxon>Streptophyta</taxon>
        <taxon>Embryophyta</taxon>
        <taxon>Tracheophyta</taxon>
        <taxon>Spermatophyta</taxon>
        <taxon>Magnoliopsida</taxon>
        <taxon>Liliopsida</taxon>
        <taxon>Poales</taxon>
        <taxon>Poaceae</taxon>
        <taxon>PACMAD clade</taxon>
        <taxon>Arundinoideae</taxon>
        <taxon>Arundineae</taxon>
        <taxon>Arundo</taxon>
    </lineage>
</organism>
<sequence>MIVSISSLHPRSTLARSIFDSGGSCGNSAIFLPSLVRSPSSSKAPRLYNCSIAERSA</sequence>
<protein>
    <submittedName>
        <fullName evidence="1">Uncharacterized protein</fullName>
    </submittedName>
</protein>
<reference evidence="1" key="2">
    <citation type="journal article" date="2015" name="Data Brief">
        <title>Shoot transcriptome of the giant reed, Arundo donax.</title>
        <authorList>
            <person name="Barrero R.A."/>
            <person name="Guerrero F.D."/>
            <person name="Moolhuijzen P."/>
            <person name="Goolsby J.A."/>
            <person name="Tidwell J."/>
            <person name="Bellgard S.E."/>
            <person name="Bellgard M.I."/>
        </authorList>
    </citation>
    <scope>NUCLEOTIDE SEQUENCE</scope>
    <source>
        <tissue evidence="1">Shoot tissue taken approximately 20 cm above the soil surface</tissue>
    </source>
</reference>
<name>A0A0A9DCR0_ARUDO</name>
<accession>A0A0A9DCR0</accession>